<evidence type="ECO:0000256" key="1">
    <source>
        <dbReference type="SAM" id="MobiDB-lite"/>
    </source>
</evidence>
<dbReference type="RefSeq" id="WP_380527812.1">
    <property type="nucleotide sequence ID" value="NZ_JBHFAA010000019.1"/>
</dbReference>
<feature type="region of interest" description="Disordered" evidence="1">
    <location>
        <begin position="1"/>
        <end position="23"/>
    </location>
</feature>
<reference evidence="2 3" key="1">
    <citation type="submission" date="2024-09" db="EMBL/GenBank/DDBJ databases">
        <authorList>
            <person name="Lee S.D."/>
        </authorList>
    </citation>
    <scope>NUCLEOTIDE SEQUENCE [LARGE SCALE GENOMIC DNA]</scope>
    <source>
        <strain evidence="2 3">N1-1</strain>
    </source>
</reference>
<proteinExistence type="predicted"/>
<accession>A0ABV6VJF1</accession>
<dbReference type="Proteomes" id="UP001592582">
    <property type="component" value="Unassembled WGS sequence"/>
</dbReference>
<dbReference type="EMBL" id="JBHEZX010000019">
    <property type="protein sequence ID" value="MFC1413867.1"/>
    <property type="molecule type" value="Genomic_DNA"/>
</dbReference>
<evidence type="ECO:0000313" key="3">
    <source>
        <dbReference type="Proteomes" id="UP001592582"/>
    </source>
</evidence>
<gene>
    <name evidence="2" type="ORF">ACEZDG_31865</name>
</gene>
<name>A0ABV6VJF1_9ACTN</name>
<evidence type="ECO:0000313" key="2">
    <source>
        <dbReference type="EMBL" id="MFC1413867.1"/>
    </source>
</evidence>
<keyword evidence="3" id="KW-1185">Reference proteome</keyword>
<comment type="caution">
    <text evidence="2">The sequence shown here is derived from an EMBL/GenBank/DDBJ whole genome shotgun (WGS) entry which is preliminary data.</text>
</comment>
<protein>
    <submittedName>
        <fullName evidence="2">Uncharacterized protein</fullName>
    </submittedName>
</protein>
<sequence>MDLDTAAPYFLPYKPPSDESTDQLRFPYTATANDPETLLVDLVTDHTDCTWDVTLSWVDGGMSKTALIDDNGKPFELTSVTGMTQKRWPVPTG</sequence>
<organism evidence="2 3">
    <name type="scientific">Streptacidiphilus alkalitolerans</name>
    <dbReference type="NCBI Taxonomy" id="3342712"/>
    <lineage>
        <taxon>Bacteria</taxon>
        <taxon>Bacillati</taxon>
        <taxon>Actinomycetota</taxon>
        <taxon>Actinomycetes</taxon>
        <taxon>Kitasatosporales</taxon>
        <taxon>Streptomycetaceae</taxon>
        <taxon>Streptacidiphilus</taxon>
    </lineage>
</organism>